<proteinExistence type="predicted"/>
<keyword evidence="17" id="KW-0325">Glycoprotein</keyword>
<feature type="signal peptide" evidence="21">
    <location>
        <begin position="1"/>
        <end position="29"/>
    </location>
</feature>
<evidence type="ECO:0000256" key="5">
    <source>
        <dbReference type="ARBA" id="ARBA00014116"/>
    </source>
</evidence>
<dbReference type="Proteomes" id="UP000199004">
    <property type="component" value="Unassembled WGS sequence"/>
</dbReference>
<evidence type="ECO:0000256" key="20">
    <source>
        <dbReference type="ARBA" id="ARBA00033328"/>
    </source>
</evidence>
<protein>
    <recommendedName>
        <fullName evidence="5">Carboxypeptidase Q</fullName>
    </recommendedName>
    <alternativeName>
        <fullName evidence="20">Plasma glutamate carboxypeptidase</fullName>
    </alternativeName>
</protein>
<evidence type="ECO:0000256" key="2">
    <source>
        <dbReference type="ARBA" id="ARBA00004371"/>
    </source>
</evidence>
<keyword evidence="10 21" id="KW-0732">Signal</keyword>
<keyword evidence="8" id="KW-0645">Protease</keyword>
<dbReference type="PANTHER" id="PTHR12053">
    <property type="entry name" value="PROTEASE FAMILY M28 PLASMA GLUTAMATE CARBOXYPEPTIDASE-RELATED"/>
    <property type="match status" value="1"/>
</dbReference>
<feature type="domain" description="Peptidase M28" evidence="22">
    <location>
        <begin position="292"/>
        <end position="354"/>
    </location>
</feature>
<keyword evidence="11" id="KW-0378">Hydrolase</keyword>
<evidence type="ECO:0000256" key="6">
    <source>
        <dbReference type="ARBA" id="ARBA00022525"/>
    </source>
</evidence>
<evidence type="ECO:0000256" key="14">
    <source>
        <dbReference type="ARBA" id="ARBA00023034"/>
    </source>
</evidence>
<feature type="chain" id="PRO_5011512691" description="Carboxypeptidase Q" evidence="21">
    <location>
        <begin position="30"/>
        <end position="518"/>
    </location>
</feature>
<evidence type="ECO:0000256" key="8">
    <source>
        <dbReference type="ARBA" id="ARBA00022670"/>
    </source>
</evidence>
<evidence type="ECO:0000256" key="16">
    <source>
        <dbReference type="ARBA" id="ARBA00023145"/>
    </source>
</evidence>
<dbReference type="STRING" id="1005944.SAMN05192576_1863"/>
<comment type="subcellular location">
    <subcellularLocation>
        <location evidence="1">Endoplasmic reticulum</location>
    </subcellularLocation>
    <subcellularLocation>
        <location evidence="3">Golgi apparatus</location>
    </subcellularLocation>
    <subcellularLocation>
        <location evidence="2">Lysosome</location>
    </subcellularLocation>
    <subcellularLocation>
        <location evidence="4">Secreted</location>
    </subcellularLocation>
</comment>
<keyword evidence="7" id="KW-0121">Carboxypeptidase</keyword>
<keyword evidence="15" id="KW-0482">Metalloprotease</keyword>
<keyword evidence="13" id="KW-0862">Zinc</keyword>
<keyword evidence="24" id="KW-1185">Reference proteome</keyword>
<dbReference type="PROSITE" id="PS51318">
    <property type="entry name" value="TAT"/>
    <property type="match status" value="1"/>
</dbReference>
<dbReference type="PANTHER" id="PTHR12053:SF3">
    <property type="entry name" value="CARBOXYPEPTIDASE Q"/>
    <property type="match status" value="1"/>
</dbReference>
<keyword evidence="12" id="KW-0256">Endoplasmic reticulum</keyword>
<gene>
    <name evidence="23" type="ORF">SAMN05192576_1863</name>
</gene>
<dbReference type="EMBL" id="FNIC01000002">
    <property type="protein sequence ID" value="SDN25671.1"/>
    <property type="molecule type" value="Genomic_DNA"/>
</dbReference>
<evidence type="ECO:0000256" key="9">
    <source>
        <dbReference type="ARBA" id="ARBA00022723"/>
    </source>
</evidence>
<dbReference type="GO" id="GO:0070573">
    <property type="term" value="F:metallodipeptidase activity"/>
    <property type="evidence" value="ECO:0007669"/>
    <property type="project" value="InterPro"/>
</dbReference>
<organism evidence="23 24">
    <name type="scientific">Nocardioides szechwanensis</name>
    <dbReference type="NCBI Taxonomy" id="1005944"/>
    <lineage>
        <taxon>Bacteria</taxon>
        <taxon>Bacillati</taxon>
        <taxon>Actinomycetota</taxon>
        <taxon>Actinomycetes</taxon>
        <taxon>Propionibacteriales</taxon>
        <taxon>Nocardioidaceae</taxon>
        <taxon>Nocardioides</taxon>
    </lineage>
</organism>
<evidence type="ECO:0000256" key="1">
    <source>
        <dbReference type="ARBA" id="ARBA00004240"/>
    </source>
</evidence>
<evidence type="ECO:0000313" key="24">
    <source>
        <dbReference type="Proteomes" id="UP000199004"/>
    </source>
</evidence>
<keyword evidence="18" id="KW-0458">Lysosome</keyword>
<evidence type="ECO:0000256" key="4">
    <source>
        <dbReference type="ARBA" id="ARBA00004613"/>
    </source>
</evidence>
<dbReference type="RefSeq" id="WP_143016142.1">
    <property type="nucleotide sequence ID" value="NZ_BKAE01000019.1"/>
</dbReference>
<dbReference type="AlphaFoldDB" id="A0A1G9ZXP9"/>
<keyword evidence="6" id="KW-0964">Secreted</keyword>
<dbReference type="GO" id="GO:0046872">
    <property type="term" value="F:metal ion binding"/>
    <property type="evidence" value="ECO:0007669"/>
    <property type="project" value="UniProtKB-KW"/>
</dbReference>
<dbReference type="InterPro" id="IPR039866">
    <property type="entry name" value="CPQ"/>
</dbReference>
<evidence type="ECO:0000256" key="13">
    <source>
        <dbReference type="ARBA" id="ARBA00022833"/>
    </source>
</evidence>
<evidence type="ECO:0000259" key="22">
    <source>
        <dbReference type="Pfam" id="PF04389"/>
    </source>
</evidence>
<evidence type="ECO:0000256" key="11">
    <source>
        <dbReference type="ARBA" id="ARBA00022801"/>
    </source>
</evidence>
<evidence type="ECO:0000313" key="23">
    <source>
        <dbReference type="EMBL" id="SDN25671.1"/>
    </source>
</evidence>
<evidence type="ECO:0000256" key="19">
    <source>
        <dbReference type="ARBA" id="ARBA00025833"/>
    </source>
</evidence>
<name>A0A1G9ZXP9_9ACTN</name>
<evidence type="ECO:0000256" key="17">
    <source>
        <dbReference type="ARBA" id="ARBA00023180"/>
    </source>
</evidence>
<evidence type="ECO:0000256" key="10">
    <source>
        <dbReference type="ARBA" id="ARBA00022729"/>
    </source>
</evidence>
<evidence type="ECO:0000256" key="12">
    <source>
        <dbReference type="ARBA" id="ARBA00022824"/>
    </source>
</evidence>
<accession>A0A1G9ZXP9</accession>
<evidence type="ECO:0000256" key="3">
    <source>
        <dbReference type="ARBA" id="ARBA00004555"/>
    </source>
</evidence>
<evidence type="ECO:0000256" key="21">
    <source>
        <dbReference type="SAM" id="SignalP"/>
    </source>
</evidence>
<sequence>MNVPSSIGRRAILSAAPAAAIGAAVVASAAPSAASGSAIAGVASRDSLLPGRASMMRTIEHMVSIAPRKTGTPGGREAAEYVARRLRAAGMDKVWFERSTSYSWAAKDASLVIAGRQISQSPISYSLIGGPEATGVRTLGPRGLHAEVVDLAERPLSALERLDVRGKIVMIDLKFLAPLIALTPLMEFINDPSGEILDAQTLLSANPYITSLTYTIDALQAAGAAGMIGVLSDYFASNKYHNEYYRRSPMTIPGMWITRAEATRVRRLLDRDPTATMKLTTTRRKVVARQPIGVIEGRSKDTIMVQSHHDSMGPGAVEDGSGTAEVLALAEYYGAMRRRGIRRDKTLMFTTFDTHFTGYQAHDHFGRKYVLEQKTPYRIVANDTIEHIAKKGRVGLNGKLLLLDEVEPRGFFEDLSVEGKSMIIQTILRHNLRATTMLNAQAVQPVGIPTDASWAVLCGVPTVSLIAGPIYLYDEADNIDAVAQEELVPILKANRDIIDWFEKTPSNRIGLAAVPYLG</sequence>
<dbReference type="InterPro" id="IPR006311">
    <property type="entry name" value="TAT_signal"/>
</dbReference>
<evidence type="ECO:0000256" key="18">
    <source>
        <dbReference type="ARBA" id="ARBA00023228"/>
    </source>
</evidence>
<dbReference type="OrthoDB" id="3497381at2"/>
<dbReference type="Gene3D" id="3.40.630.10">
    <property type="entry name" value="Zn peptidases"/>
    <property type="match status" value="1"/>
</dbReference>
<evidence type="ECO:0000256" key="7">
    <source>
        <dbReference type="ARBA" id="ARBA00022645"/>
    </source>
</evidence>
<keyword evidence="14" id="KW-0333">Golgi apparatus</keyword>
<comment type="subunit">
    <text evidence="19">Homodimer. The monomeric form is inactive while the homodimer is active.</text>
</comment>
<evidence type="ECO:0000256" key="15">
    <source>
        <dbReference type="ARBA" id="ARBA00023049"/>
    </source>
</evidence>
<dbReference type="Pfam" id="PF04389">
    <property type="entry name" value="Peptidase_M28"/>
    <property type="match status" value="1"/>
</dbReference>
<dbReference type="SUPFAM" id="SSF53187">
    <property type="entry name" value="Zn-dependent exopeptidases"/>
    <property type="match status" value="1"/>
</dbReference>
<reference evidence="23 24" key="1">
    <citation type="submission" date="2016-10" db="EMBL/GenBank/DDBJ databases">
        <authorList>
            <person name="de Groot N.N."/>
        </authorList>
    </citation>
    <scope>NUCLEOTIDE SEQUENCE [LARGE SCALE GENOMIC DNA]</scope>
    <source>
        <strain evidence="23 24">CGMCC 1.11147</strain>
    </source>
</reference>
<dbReference type="GO" id="GO:0004180">
    <property type="term" value="F:carboxypeptidase activity"/>
    <property type="evidence" value="ECO:0007669"/>
    <property type="project" value="UniProtKB-KW"/>
</dbReference>
<dbReference type="GO" id="GO:0006508">
    <property type="term" value="P:proteolysis"/>
    <property type="evidence" value="ECO:0007669"/>
    <property type="project" value="UniProtKB-KW"/>
</dbReference>
<dbReference type="InterPro" id="IPR007484">
    <property type="entry name" value="Peptidase_M28"/>
</dbReference>
<keyword evidence="16" id="KW-0865">Zymogen</keyword>
<dbReference type="GO" id="GO:0005576">
    <property type="term" value="C:extracellular region"/>
    <property type="evidence" value="ECO:0007669"/>
    <property type="project" value="UniProtKB-SubCell"/>
</dbReference>
<dbReference type="Gene3D" id="3.50.30.30">
    <property type="match status" value="1"/>
</dbReference>
<keyword evidence="9" id="KW-0479">Metal-binding</keyword>
<dbReference type="GO" id="GO:0005764">
    <property type="term" value="C:lysosome"/>
    <property type="evidence" value="ECO:0007669"/>
    <property type="project" value="UniProtKB-SubCell"/>
</dbReference>